<dbReference type="AlphaFoldDB" id="A0AAV8W7H3"/>
<dbReference type="EMBL" id="JANEYG010000006">
    <property type="protein sequence ID" value="KAJ8922600.1"/>
    <property type="molecule type" value="Genomic_DNA"/>
</dbReference>
<protein>
    <submittedName>
        <fullName evidence="1">Uncharacterized protein</fullName>
    </submittedName>
</protein>
<accession>A0AAV8W7H3</accession>
<keyword evidence="2" id="KW-1185">Reference proteome</keyword>
<sequence length="106" mass="11591">MRCAQAQQAAVVATGQTPDEMIRENKLSQDGARGLAKTRNAKIKCHKVVSLAKTQARENRKDCLSMRWRNLVTAGYVCSVQVTSPLSSTLGCGHQRGDCLGEVRFV</sequence>
<name>A0AAV8W7H3_9CUCU</name>
<gene>
    <name evidence="1" type="ORF">NQ315_007631</name>
</gene>
<reference evidence="1 2" key="1">
    <citation type="journal article" date="2023" name="Insect Mol. Biol.">
        <title>Genome sequencing provides insights into the evolution of gene families encoding plant cell wall-degrading enzymes in longhorned beetles.</title>
        <authorList>
            <person name="Shin N.R."/>
            <person name="Okamura Y."/>
            <person name="Kirsch R."/>
            <person name="Pauchet Y."/>
        </authorList>
    </citation>
    <scope>NUCLEOTIDE SEQUENCE [LARGE SCALE GENOMIC DNA]</scope>
    <source>
        <strain evidence="1">EAD_L_NR</strain>
    </source>
</reference>
<evidence type="ECO:0000313" key="2">
    <source>
        <dbReference type="Proteomes" id="UP001159042"/>
    </source>
</evidence>
<dbReference type="Proteomes" id="UP001159042">
    <property type="component" value="Unassembled WGS sequence"/>
</dbReference>
<comment type="caution">
    <text evidence="1">The sequence shown here is derived from an EMBL/GenBank/DDBJ whole genome shotgun (WGS) entry which is preliminary data.</text>
</comment>
<organism evidence="1 2">
    <name type="scientific">Exocentrus adspersus</name>
    <dbReference type="NCBI Taxonomy" id="1586481"/>
    <lineage>
        <taxon>Eukaryota</taxon>
        <taxon>Metazoa</taxon>
        <taxon>Ecdysozoa</taxon>
        <taxon>Arthropoda</taxon>
        <taxon>Hexapoda</taxon>
        <taxon>Insecta</taxon>
        <taxon>Pterygota</taxon>
        <taxon>Neoptera</taxon>
        <taxon>Endopterygota</taxon>
        <taxon>Coleoptera</taxon>
        <taxon>Polyphaga</taxon>
        <taxon>Cucujiformia</taxon>
        <taxon>Chrysomeloidea</taxon>
        <taxon>Cerambycidae</taxon>
        <taxon>Lamiinae</taxon>
        <taxon>Acanthocinini</taxon>
        <taxon>Exocentrus</taxon>
    </lineage>
</organism>
<evidence type="ECO:0000313" key="1">
    <source>
        <dbReference type="EMBL" id="KAJ8922600.1"/>
    </source>
</evidence>
<proteinExistence type="predicted"/>